<dbReference type="Proteomes" id="UP000255036">
    <property type="component" value="Unassembled WGS sequence"/>
</dbReference>
<comment type="similarity">
    <text evidence="5">Belongs to the Prp family.</text>
</comment>
<dbReference type="InterPro" id="IPR007422">
    <property type="entry name" value="Peptidase_Prp"/>
</dbReference>
<keyword evidence="2 7" id="KW-0645">Protease</keyword>
<evidence type="ECO:0000256" key="3">
    <source>
        <dbReference type="ARBA" id="ARBA00022801"/>
    </source>
</evidence>
<dbReference type="Gene3D" id="3.30.70.1490">
    <property type="entry name" value="Cysteine protease Prp"/>
    <property type="match status" value="1"/>
</dbReference>
<dbReference type="PANTHER" id="PTHR39178:SF1">
    <property type="entry name" value="RIBOSOMAL-PROCESSING CYSTEINE PROTEASE PRP"/>
    <property type="match status" value="1"/>
</dbReference>
<dbReference type="GO" id="GO:0008234">
    <property type="term" value="F:cysteine-type peptidase activity"/>
    <property type="evidence" value="ECO:0007669"/>
    <property type="project" value="UniProtKB-KW"/>
</dbReference>
<sequence length="109" mass="12072">MIKITIYKDQETKYKSFEVIGHAGFAKNGNDIVCAGVSALVINALNSIEQLTTDTITVHTDENSGLIKCEFTQIPTKEAEMLVDSLVIGLKGIQNDYSNKYIELVFKEV</sequence>
<evidence type="ECO:0000256" key="6">
    <source>
        <dbReference type="ARBA" id="ARBA00044538"/>
    </source>
</evidence>
<dbReference type="Pfam" id="PF04327">
    <property type="entry name" value="Peptidase_Prp"/>
    <property type="match status" value="1"/>
</dbReference>
<evidence type="ECO:0000313" key="8">
    <source>
        <dbReference type="Proteomes" id="UP000255036"/>
    </source>
</evidence>
<evidence type="ECO:0000256" key="1">
    <source>
        <dbReference type="ARBA" id="ARBA00022517"/>
    </source>
</evidence>
<comment type="caution">
    <text evidence="7">The sequence shown here is derived from an EMBL/GenBank/DDBJ whole genome shotgun (WGS) entry which is preliminary data.</text>
</comment>
<evidence type="ECO:0000256" key="2">
    <source>
        <dbReference type="ARBA" id="ARBA00022670"/>
    </source>
</evidence>
<dbReference type="CDD" id="cd16332">
    <property type="entry name" value="Prp-like"/>
    <property type="match status" value="1"/>
</dbReference>
<dbReference type="InterPro" id="IPR036764">
    <property type="entry name" value="Peptidase_Prp_sf"/>
</dbReference>
<dbReference type="OrthoDB" id="48998at2"/>
<dbReference type="AlphaFoldDB" id="A0A371ATZ1"/>
<evidence type="ECO:0000256" key="5">
    <source>
        <dbReference type="ARBA" id="ARBA00044503"/>
    </source>
</evidence>
<reference evidence="7 8" key="1">
    <citation type="submission" date="2018-07" db="EMBL/GenBank/DDBJ databases">
        <title>Anaerosacharophilus polymeroproducens gen. nov. sp. nov., an anaerobic bacterium isolated from salt field.</title>
        <authorList>
            <person name="Kim W."/>
            <person name="Yang S.-H."/>
            <person name="Oh J."/>
            <person name="Lee J.-H."/>
            <person name="Kwon K.K."/>
        </authorList>
    </citation>
    <scope>NUCLEOTIDE SEQUENCE [LARGE SCALE GENOMIC DNA]</scope>
    <source>
        <strain evidence="7 8">MCWD5</strain>
    </source>
</reference>
<dbReference type="GO" id="GO:0006508">
    <property type="term" value="P:proteolysis"/>
    <property type="evidence" value="ECO:0007669"/>
    <property type="project" value="UniProtKB-KW"/>
</dbReference>
<accession>A0A371ATZ1</accession>
<dbReference type="SUPFAM" id="SSF118010">
    <property type="entry name" value="TM1457-like"/>
    <property type="match status" value="1"/>
</dbReference>
<dbReference type="RefSeq" id="WP_115482379.1">
    <property type="nucleotide sequence ID" value="NZ_QRCT01000034.1"/>
</dbReference>
<dbReference type="PANTHER" id="PTHR39178">
    <property type="entry name" value="HYPOTHETICAL RIBOSOME-ASSOCIATED PROTEIN"/>
    <property type="match status" value="1"/>
</dbReference>
<protein>
    <recommendedName>
        <fullName evidence="6">Ribosomal processing cysteine protease Prp</fullName>
    </recommendedName>
</protein>
<dbReference type="EMBL" id="QRCT01000034">
    <property type="protein sequence ID" value="RDU23037.1"/>
    <property type="molecule type" value="Genomic_DNA"/>
</dbReference>
<proteinExistence type="inferred from homology"/>
<keyword evidence="3" id="KW-0378">Hydrolase</keyword>
<keyword evidence="1" id="KW-0690">Ribosome biogenesis</keyword>
<name>A0A371ATZ1_9FIRM</name>
<dbReference type="GO" id="GO:0042254">
    <property type="term" value="P:ribosome biogenesis"/>
    <property type="evidence" value="ECO:0007669"/>
    <property type="project" value="UniProtKB-KW"/>
</dbReference>
<keyword evidence="4" id="KW-0788">Thiol protease</keyword>
<evidence type="ECO:0000256" key="4">
    <source>
        <dbReference type="ARBA" id="ARBA00022807"/>
    </source>
</evidence>
<evidence type="ECO:0000313" key="7">
    <source>
        <dbReference type="EMBL" id="RDU23037.1"/>
    </source>
</evidence>
<keyword evidence="8" id="KW-1185">Reference proteome</keyword>
<gene>
    <name evidence="7" type="ORF">DWV06_11780</name>
</gene>
<organism evidence="7 8">
    <name type="scientific">Anaerosacchariphilus polymeriproducens</name>
    <dbReference type="NCBI Taxonomy" id="1812858"/>
    <lineage>
        <taxon>Bacteria</taxon>
        <taxon>Bacillati</taxon>
        <taxon>Bacillota</taxon>
        <taxon>Clostridia</taxon>
        <taxon>Lachnospirales</taxon>
        <taxon>Lachnospiraceae</taxon>
        <taxon>Anaerosacchariphilus</taxon>
    </lineage>
</organism>